<evidence type="ECO:0008006" key="5">
    <source>
        <dbReference type="Google" id="ProtNLM"/>
    </source>
</evidence>
<feature type="compositionally biased region" description="Basic and acidic residues" evidence="2">
    <location>
        <begin position="437"/>
        <end position="448"/>
    </location>
</feature>
<feature type="region of interest" description="Disordered" evidence="2">
    <location>
        <begin position="431"/>
        <end position="463"/>
    </location>
</feature>
<dbReference type="PANTHER" id="PTHR35480:SF1">
    <property type="entry name" value="MATERNAL EFFECT EMBRYO ARREST 22"/>
    <property type="match status" value="1"/>
</dbReference>
<dbReference type="EMBL" id="CP097510">
    <property type="protein sequence ID" value="URE24857.1"/>
    <property type="molecule type" value="Genomic_DNA"/>
</dbReference>
<evidence type="ECO:0000256" key="1">
    <source>
        <dbReference type="SAM" id="Coils"/>
    </source>
</evidence>
<protein>
    <recommendedName>
        <fullName evidence="5">Maternal effect embryo arrest 22</fullName>
    </recommendedName>
</protein>
<reference evidence="3" key="1">
    <citation type="submission" date="2022-05" db="EMBL/GenBank/DDBJ databases">
        <title>The Musa troglodytarum L. genome provides insights into the mechanism of non-climacteric behaviour and enrichment of carotenoids.</title>
        <authorList>
            <person name="Wang J."/>
        </authorList>
    </citation>
    <scope>NUCLEOTIDE SEQUENCE</scope>
    <source>
        <tissue evidence="3">Leaf</tissue>
    </source>
</reference>
<dbReference type="Proteomes" id="UP001055439">
    <property type="component" value="Chromosome 8"/>
</dbReference>
<proteinExistence type="predicted"/>
<accession>A0A9E7H711</accession>
<evidence type="ECO:0000256" key="2">
    <source>
        <dbReference type="SAM" id="MobiDB-lite"/>
    </source>
</evidence>
<feature type="compositionally biased region" description="Low complexity" evidence="2">
    <location>
        <begin position="453"/>
        <end position="463"/>
    </location>
</feature>
<gene>
    <name evidence="3" type="ORF">MUK42_17666</name>
</gene>
<keyword evidence="1" id="KW-0175">Coiled coil</keyword>
<organism evidence="3 4">
    <name type="scientific">Musa troglodytarum</name>
    <name type="common">fe'i banana</name>
    <dbReference type="NCBI Taxonomy" id="320322"/>
    <lineage>
        <taxon>Eukaryota</taxon>
        <taxon>Viridiplantae</taxon>
        <taxon>Streptophyta</taxon>
        <taxon>Embryophyta</taxon>
        <taxon>Tracheophyta</taxon>
        <taxon>Spermatophyta</taxon>
        <taxon>Magnoliopsida</taxon>
        <taxon>Liliopsida</taxon>
        <taxon>Zingiberales</taxon>
        <taxon>Musaceae</taxon>
        <taxon>Musa</taxon>
    </lineage>
</organism>
<evidence type="ECO:0000313" key="4">
    <source>
        <dbReference type="Proteomes" id="UP001055439"/>
    </source>
</evidence>
<keyword evidence="4" id="KW-1185">Reference proteome</keyword>
<name>A0A9E7H711_9LILI</name>
<dbReference type="OrthoDB" id="1933275at2759"/>
<evidence type="ECO:0000313" key="3">
    <source>
        <dbReference type="EMBL" id="URE24857.1"/>
    </source>
</evidence>
<feature type="coiled-coil region" evidence="1">
    <location>
        <begin position="174"/>
        <end position="278"/>
    </location>
</feature>
<dbReference type="PANTHER" id="PTHR35480">
    <property type="entry name" value="MATERNAL EFFECT EMBRYO ARREST 22"/>
    <property type="match status" value="1"/>
</dbReference>
<sequence length="1515" mass="169142">MAADVASDSDPLNPCCAKLRQKFLKLEGSRNALRQAVQILEQQVNKLESENANLKKVNQEQENAEFHKRSKEEESSIIRTLEKQINELKSEISAYQQMESKDHSNSLDAHIAERDAEIKMLKESLVKEKMRGDAEKKKAEIAMKKAADANKLLDMEKSKCVDVRKLANAEKKKAEKVRLSLEKFKTEVNEARAKLVAERTKVHELDKLIEEEKQRTIMEKKHAELERTKAEELSKILEVQHREARDEKVHVEHMKQMLEDEKQHKENLQRKLVEIISEREAASGCLCSRDKKLKGDACAKPAVVKTLKEQLKFAKKQLKYAKRMTKLEKAEKKLISQQFHLLKQEFILLSCHLKMLGDQISHVTEGTHSLGKIEGSSDSLRYNLQNVSFDLRCSDRDLQLGNCCYKSSFHTPGSTRECSCFAASGRQQARKITGTKSEVDPLTRDSSRNRPQSSTVCSTSTTCPDRELTGSQAIDATFLATSSKLAEGFASHGLIIPNVPHADAEHVHNKMTASEAKKTDRSCIQNDFDDAHRSGSVYEGNKFTDKIQVCGGGKKRKIHDPLSSITSFCDKNNQVHLIERHFPGKNLMRTKGAPLKEICHQNSEMSKIINASRGLHTEMHGSFMSAEDKQGITHLQPSSQVRKDEIDIDCSMLPCFPCKSKINENNPLNIIEEIRAVSNDQADLVFFENVTREDCMKLLMLDDADDERRYREAIERPLSPTLPVIKCSVVGLKGEDHSHYLVKELFREPTNDKDTFEPHQYCDVINVEINSNKLELVMPTPSVLKDNVGSVHASEESELNSALTFMRDLNKHEELNNFGHNHANNISSGTGKGSDVRDIDVTMNTTDFPPSIMKLQENLQAEPLVHHVIDPYVASALNVGSKASTGENDQHLTSGLFDDQVNDVTKEPDNHHAKKKSLVIGNDSLVGEKSSQTGCYQTSNPSQIVRSESYVHLSANQELVNPLGGNVGLEGTTGFCDIFSDTKDENSISHIIQARNNIASEKTGCCVVFSHTKDEDSISRIIKARNNLASKNFGRSQVNCNIVEVLHSLALELDLQSEEKVCVFFSLLLGNITGSLFANSGSIMVENVLQFTKSFAMETNKVISDATACQLFSEICQLDILLHLIDDFLITRRIMVCNGMESEQTCSSPLSSKSYQLNGQNVTETAAKTHQLIAASILSASLCAVFDQIGFLLEVSYKVLCLCKHDASCNLLMLHIFAFAIGENFFTLEKFNFHVSAIKSVVSLLESGHHSLVAFRSASDVDICFSPCKQCPFSKDAVCTEKFVSMLMDILQDSFAGSSSVGYSFTSSLYPLSESNPRVKEGICCSREPDSLGGHCEASCVLFKYGDHAFDSLNYTSKRALCYFVDIVSVVELFGCYMNWKWISDNLLSRLMNMLESYPPNEFSAAVVVLVGQLGRFGIDLGGYQQIGVPQLRNKLSTLLDAFAKGRSNLPNQLAVVGVLVNLLPISFKEIINGRLEHPVDTNHSDQIKLVKQWFSHLDKKLQILVSNFFGHAGL</sequence>
<feature type="coiled-coil region" evidence="1">
    <location>
        <begin position="30"/>
        <end position="101"/>
    </location>
</feature>